<sequence length="284" mass="30968">MTCLRHGRKAGGYWAAQNGRSRRSQSCGDRSISALGVARSPSEEISALSTGLPKHQAHEQPAGRNTALSRASAFPPRRRLTSRPSSLQIGCGVMRRLNIEDRLALSLRPRALTHVRQRRCSFKAVAPSTRCHPNESIPFLAAVKEEASFPLIKASERSFCSWAWIRAFRRAPFQPGDISIYDYPAESHTADRPQEVSPASRAPGVGGGEVRGAEAVAGSDGKTQESPWAPEGSGLSPRAEVCIFERRSLAGKSLPQTRRKQATAARPRNLPALELRAGLCRRTE</sequence>
<name>A0AAV7PX41_PLEWA</name>
<dbReference type="AlphaFoldDB" id="A0AAV7PX41"/>
<evidence type="ECO:0000256" key="1">
    <source>
        <dbReference type="SAM" id="MobiDB-lite"/>
    </source>
</evidence>
<evidence type="ECO:0000313" key="3">
    <source>
        <dbReference type="Proteomes" id="UP001066276"/>
    </source>
</evidence>
<keyword evidence="3" id="KW-1185">Reference proteome</keyword>
<proteinExistence type="predicted"/>
<reference evidence="2" key="1">
    <citation type="journal article" date="2022" name="bioRxiv">
        <title>Sequencing and chromosome-scale assembly of the giantPleurodeles waltlgenome.</title>
        <authorList>
            <person name="Brown T."/>
            <person name="Elewa A."/>
            <person name="Iarovenko S."/>
            <person name="Subramanian E."/>
            <person name="Araus A.J."/>
            <person name="Petzold A."/>
            <person name="Susuki M."/>
            <person name="Suzuki K.-i.T."/>
            <person name="Hayashi T."/>
            <person name="Toyoda A."/>
            <person name="Oliveira C."/>
            <person name="Osipova E."/>
            <person name="Leigh N.D."/>
            <person name="Simon A."/>
            <person name="Yun M.H."/>
        </authorList>
    </citation>
    <scope>NUCLEOTIDE SEQUENCE</scope>
    <source>
        <strain evidence="2">20211129_DDA</strain>
        <tissue evidence="2">Liver</tissue>
    </source>
</reference>
<feature type="region of interest" description="Disordered" evidence="1">
    <location>
        <begin position="45"/>
        <end position="85"/>
    </location>
</feature>
<protein>
    <submittedName>
        <fullName evidence="2">Uncharacterized protein</fullName>
    </submittedName>
</protein>
<feature type="region of interest" description="Disordered" evidence="1">
    <location>
        <begin position="189"/>
        <end position="235"/>
    </location>
</feature>
<dbReference type="EMBL" id="JANPWB010000011">
    <property type="protein sequence ID" value="KAJ1131816.1"/>
    <property type="molecule type" value="Genomic_DNA"/>
</dbReference>
<evidence type="ECO:0000313" key="2">
    <source>
        <dbReference type="EMBL" id="KAJ1131816.1"/>
    </source>
</evidence>
<accession>A0AAV7PX41</accession>
<dbReference type="Proteomes" id="UP001066276">
    <property type="component" value="Chromosome 7"/>
</dbReference>
<comment type="caution">
    <text evidence="2">The sequence shown here is derived from an EMBL/GenBank/DDBJ whole genome shotgun (WGS) entry which is preliminary data.</text>
</comment>
<organism evidence="2 3">
    <name type="scientific">Pleurodeles waltl</name>
    <name type="common">Iberian ribbed newt</name>
    <dbReference type="NCBI Taxonomy" id="8319"/>
    <lineage>
        <taxon>Eukaryota</taxon>
        <taxon>Metazoa</taxon>
        <taxon>Chordata</taxon>
        <taxon>Craniata</taxon>
        <taxon>Vertebrata</taxon>
        <taxon>Euteleostomi</taxon>
        <taxon>Amphibia</taxon>
        <taxon>Batrachia</taxon>
        <taxon>Caudata</taxon>
        <taxon>Salamandroidea</taxon>
        <taxon>Salamandridae</taxon>
        <taxon>Pleurodelinae</taxon>
        <taxon>Pleurodeles</taxon>
    </lineage>
</organism>
<feature type="region of interest" description="Disordered" evidence="1">
    <location>
        <begin position="252"/>
        <end position="284"/>
    </location>
</feature>
<gene>
    <name evidence="2" type="ORF">NDU88_010148</name>
</gene>